<name>A0A1G9AS48_9BACT</name>
<dbReference type="STRING" id="1075417.SAMN05421823_102377"/>
<proteinExistence type="predicted"/>
<evidence type="ECO:0000313" key="2">
    <source>
        <dbReference type="Proteomes" id="UP000198510"/>
    </source>
</evidence>
<protein>
    <submittedName>
        <fullName evidence="1">Por secretion system C-terminal sorting domain-containing protein</fullName>
    </submittedName>
</protein>
<dbReference type="OrthoDB" id="927019at2"/>
<keyword evidence="2" id="KW-1185">Reference proteome</keyword>
<dbReference type="InterPro" id="IPR026444">
    <property type="entry name" value="Secre_tail"/>
</dbReference>
<dbReference type="Proteomes" id="UP000198510">
    <property type="component" value="Unassembled WGS sequence"/>
</dbReference>
<dbReference type="AlphaFoldDB" id="A0A1G9AS48"/>
<dbReference type="EMBL" id="FNFO01000002">
    <property type="protein sequence ID" value="SDK29460.1"/>
    <property type="molecule type" value="Genomic_DNA"/>
</dbReference>
<evidence type="ECO:0000313" key="1">
    <source>
        <dbReference type="EMBL" id="SDK29460.1"/>
    </source>
</evidence>
<organism evidence="1 2">
    <name type="scientific">Catalinimonas alkaloidigena</name>
    <dbReference type="NCBI Taxonomy" id="1075417"/>
    <lineage>
        <taxon>Bacteria</taxon>
        <taxon>Pseudomonadati</taxon>
        <taxon>Bacteroidota</taxon>
        <taxon>Cytophagia</taxon>
        <taxon>Cytophagales</taxon>
        <taxon>Catalimonadaceae</taxon>
        <taxon>Catalinimonas</taxon>
    </lineage>
</organism>
<reference evidence="1 2" key="1">
    <citation type="submission" date="2016-10" db="EMBL/GenBank/DDBJ databases">
        <authorList>
            <person name="de Groot N.N."/>
        </authorList>
    </citation>
    <scope>NUCLEOTIDE SEQUENCE [LARGE SCALE GENOMIC DNA]</scope>
    <source>
        <strain evidence="1 2">DSM 25186</strain>
    </source>
</reference>
<dbReference type="NCBIfam" id="TIGR04183">
    <property type="entry name" value="Por_Secre_tail"/>
    <property type="match status" value="1"/>
</dbReference>
<gene>
    <name evidence="1" type="ORF">SAMN05421823_102377</name>
</gene>
<accession>A0A1G9AS48</accession>
<sequence>MKSTLMARYKKNYHTVVTRMLWLTICMLPGIFSTNVAAQSFTEFSDYFEDGNITANPAWTASLATSNFAVTTTNAISGAYSLAGANNSDYLYRQIGTNVTMNGASGRPVVWEFIYRDTQAGAGLATAPNIFGNNAARVWLMANNSNVASATTNGYLIQQKSDGKFYLQKSASGTITNITSGYTGSGTTHSIKITKSKAGEFRVYIDPGTGGASTLRMTVTDATVLNTAGNVYTAIHSSTAGGVTHNNRFLFDNVAVYTPQLQASHITSGLTNLDLEEGSTNQPVFGVTLTAQINTTLTAMQFGLSENMVNYLSEARLYRSSDAVYDSGTDVLVGTLTGPTTQLNFTGLSESLSSTPTHYFIVVDVKSAIPSPPTAELEIYLTHAGLTDSEGLAVFPFWYTGRAYGFSKAYDNIGSGNWETDVTWNPARAQPFRTDVLRFNGTAATTVGGTASDTISQLLITNGSFPTFEYADTVLITGFLQIDATSSLTINSSSTVIQLASSATAEINGTLTVNGGVFDFGDAQVSFGGSGVQPLGGSGTYRFGSGGAVTVQAGAELVLNTDISFEGLFYLFGDLDIGANTLTMSGLFSSAGNLKGGASSNLILAGSGGGIGTIVFDPGSAQLNNLTMDRTSFGFAFLGNDLTVHQLNMLNGYLLLGSYNLTVEAGGTITGGSNDSYVYSIDQPSEAGVGFFQATPAVGVETLFPIGSGGYYTPLAITNDGTLNEFKVRSFSGIYEQGTSGALVSWYNNAIRYTWQVEPTAGNTGSGADIALKLFWYPDAQGGEMDLASAGMGRYSAAISLDWENLPTATQNLASAPYWISTSGLTTFSKFSIGGDLTPLPITLRDFRGHVEGHTAHLMWQTATEINNAGFYIERSYDGVEYRRIGFVAGAGNANAPQTYRFADPACYQAAYYRLEQVDFDGSAERYAPIFLAPIFAETLKAQLYPNPGRGAAFTIQYECAQPSPLELRIHDAQGRPQGIYQYTEPQPAGEWRIETGDLAPGVYFVQLRDKHTVWQTRYIKL</sequence>
<dbReference type="RefSeq" id="WP_089679980.1">
    <property type="nucleotide sequence ID" value="NZ_FNFO01000002.1"/>
</dbReference>